<sequence length="525" mass="58489">MNPASWITQADEVRILKQIAEALNEAVDMPQAMAALLPQLSELLGLTTAWAFRYDPRQASFVEMGASGLPPALAADGARPLRSSWCECQERFVQGKLDTAINIVRCSRLKNAEGDKAGLRFHASVPLKTKGRPLGILNLAADGQRVFTAPTLEFLRAVGHQVAVALDRAALLADIRQKNDHLRALNEIAQHLARLDDPSAIVRTALEQLAARLQLEAVGLVTEPPVRVLYRVHRPEVKHEAIYSYDADAGQRAPASERILLEETRSFWQTPLPQTAWSIRIESSLANAFGPSHHDLLTAFGWHVQAALDHARLNHLRIDRAKWLERRRLAADLHDQVSQRLFSAQLMAEALRTHITARRIPRTTVHRLSDRLDELLQQSRVELRSVIDTLRSPEPGMRRRVTEKIQALRDIGPWTVNLTLDDVALSRLTPAQSEELLAILDEALQNVMKHAGPCRVHVRLDTDDGIVRLIVTDNGQGFDVDKAPEGFGLVSMRERADRLGAAFHIESAADHGTRIQLHIPWGASL</sequence>
<evidence type="ECO:0000259" key="6">
    <source>
        <dbReference type="PROSITE" id="PS50109"/>
    </source>
</evidence>
<comment type="catalytic activity">
    <reaction evidence="1">
        <text>ATP + protein L-histidine = ADP + protein N-phospho-L-histidine.</text>
        <dbReference type="EC" id="2.7.13.3"/>
    </reaction>
</comment>
<reference evidence="8" key="1">
    <citation type="submission" date="2011-12" db="EMBL/GenBank/DDBJ databases">
        <title>The complete genome of chromosome of Sulfobacillus acidophilus DSM 10332.</title>
        <authorList>
            <person name="Lucas S."/>
            <person name="Han J."/>
            <person name="Lapidus A."/>
            <person name="Bruce D."/>
            <person name="Goodwin L."/>
            <person name="Pitluck S."/>
            <person name="Peters L."/>
            <person name="Kyrpides N."/>
            <person name="Mavromatis K."/>
            <person name="Ivanova N."/>
            <person name="Mikhailova N."/>
            <person name="Chertkov O."/>
            <person name="Saunders E."/>
            <person name="Detter J.C."/>
            <person name="Tapia R."/>
            <person name="Han C."/>
            <person name="Land M."/>
            <person name="Hauser L."/>
            <person name="Markowitz V."/>
            <person name="Cheng J.-F."/>
            <person name="Hugenholtz P."/>
            <person name="Woyke T."/>
            <person name="Wu D."/>
            <person name="Pukall R."/>
            <person name="Gehrich-Schroeter G."/>
            <person name="Schneider S."/>
            <person name="Klenk H.-P."/>
            <person name="Eisen J.A."/>
        </authorList>
    </citation>
    <scope>NUCLEOTIDE SEQUENCE [LARGE SCALE GENOMIC DNA]</scope>
    <source>
        <strain evidence="8">ATCC 700253 / DSM 10332 / NAL</strain>
    </source>
</reference>
<dbReference type="GO" id="GO:0000155">
    <property type="term" value="F:phosphorelay sensor kinase activity"/>
    <property type="evidence" value="ECO:0007669"/>
    <property type="project" value="InterPro"/>
</dbReference>
<name>G8TW13_SULAD</name>
<keyword evidence="8" id="KW-1185">Reference proteome</keyword>
<dbReference type="InterPro" id="IPR005467">
    <property type="entry name" value="His_kinase_dom"/>
</dbReference>
<dbReference type="GO" id="GO:0016020">
    <property type="term" value="C:membrane"/>
    <property type="evidence" value="ECO:0007669"/>
    <property type="project" value="InterPro"/>
</dbReference>
<keyword evidence="5" id="KW-0902">Two-component regulatory system</keyword>
<dbReference type="SMART" id="SM00387">
    <property type="entry name" value="HATPase_c"/>
    <property type="match status" value="1"/>
</dbReference>
<dbReference type="InterPro" id="IPR029016">
    <property type="entry name" value="GAF-like_dom_sf"/>
</dbReference>
<evidence type="ECO:0000256" key="4">
    <source>
        <dbReference type="ARBA" id="ARBA00022777"/>
    </source>
</evidence>
<dbReference type="STRING" id="679936.Sulac_2477"/>
<dbReference type="Gene3D" id="3.30.565.10">
    <property type="entry name" value="Histidine kinase-like ATPase, C-terminal domain"/>
    <property type="match status" value="1"/>
</dbReference>
<gene>
    <name evidence="7" type="ordered locus">Sulac_2477</name>
</gene>
<organism evidence="7 8">
    <name type="scientific">Sulfobacillus acidophilus (strain ATCC 700253 / DSM 10332 / NAL)</name>
    <dbReference type="NCBI Taxonomy" id="679936"/>
    <lineage>
        <taxon>Bacteria</taxon>
        <taxon>Bacillati</taxon>
        <taxon>Bacillota</taxon>
        <taxon>Clostridia</taxon>
        <taxon>Eubacteriales</taxon>
        <taxon>Clostridiales Family XVII. Incertae Sedis</taxon>
        <taxon>Sulfobacillus</taxon>
    </lineage>
</organism>
<protein>
    <recommendedName>
        <fullName evidence="2">histidine kinase</fullName>
        <ecNumber evidence="2">2.7.13.3</ecNumber>
    </recommendedName>
</protein>
<dbReference type="Gene3D" id="1.20.5.1930">
    <property type="match status" value="1"/>
</dbReference>
<dbReference type="HOGENOM" id="CLU_000445_20_12_9"/>
<dbReference type="AlphaFoldDB" id="G8TW13"/>
<keyword evidence="4 7" id="KW-0418">Kinase</keyword>
<dbReference type="Pfam" id="PF02518">
    <property type="entry name" value="HATPase_c"/>
    <property type="match status" value="1"/>
</dbReference>
<dbReference type="PROSITE" id="PS50109">
    <property type="entry name" value="HIS_KIN"/>
    <property type="match status" value="1"/>
</dbReference>
<dbReference type="InterPro" id="IPR003018">
    <property type="entry name" value="GAF"/>
</dbReference>
<evidence type="ECO:0000256" key="5">
    <source>
        <dbReference type="ARBA" id="ARBA00023012"/>
    </source>
</evidence>
<dbReference type="SUPFAM" id="SSF55874">
    <property type="entry name" value="ATPase domain of HSP90 chaperone/DNA topoisomerase II/histidine kinase"/>
    <property type="match status" value="1"/>
</dbReference>
<dbReference type="SUPFAM" id="SSF55781">
    <property type="entry name" value="GAF domain-like"/>
    <property type="match status" value="2"/>
</dbReference>
<dbReference type="Pfam" id="PF13185">
    <property type="entry name" value="GAF_2"/>
    <property type="match status" value="1"/>
</dbReference>
<reference evidence="7 8" key="2">
    <citation type="journal article" date="2012" name="Stand. Genomic Sci.">
        <title>Complete genome sequence of the moderately thermophilic mineral-sulfide-oxidizing firmicute Sulfobacillus acidophilus type strain (NAL(T)).</title>
        <authorList>
            <person name="Anderson I."/>
            <person name="Chertkov O."/>
            <person name="Chen A."/>
            <person name="Saunders E."/>
            <person name="Lapidus A."/>
            <person name="Nolan M."/>
            <person name="Lucas S."/>
            <person name="Hammon N."/>
            <person name="Deshpande S."/>
            <person name="Cheng J.F."/>
            <person name="Han C."/>
            <person name="Tapia R."/>
            <person name="Goodwin L.A."/>
            <person name="Pitluck S."/>
            <person name="Liolios K."/>
            <person name="Pagani I."/>
            <person name="Ivanova N."/>
            <person name="Mikhailova N."/>
            <person name="Pati A."/>
            <person name="Palaniappan K."/>
            <person name="Land M."/>
            <person name="Pan C."/>
            <person name="Rohde M."/>
            <person name="Pukall R."/>
            <person name="Goker M."/>
            <person name="Detter J.C."/>
            <person name="Woyke T."/>
            <person name="Bristow J."/>
            <person name="Eisen J.A."/>
            <person name="Markowitz V."/>
            <person name="Hugenholtz P."/>
            <person name="Kyrpides N.C."/>
            <person name="Klenk H.P."/>
            <person name="Mavromatis K."/>
        </authorList>
    </citation>
    <scope>NUCLEOTIDE SEQUENCE [LARGE SCALE GENOMIC DNA]</scope>
    <source>
        <strain evidence="8">ATCC 700253 / DSM 10332 / NAL</strain>
    </source>
</reference>
<dbReference type="EMBL" id="CP003179">
    <property type="protein sequence ID" value="AEW05940.1"/>
    <property type="molecule type" value="Genomic_DNA"/>
</dbReference>
<dbReference type="InterPro" id="IPR003594">
    <property type="entry name" value="HATPase_dom"/>
</dbReference>
<dbReference type="Proteomes" id="UP000005439">
    <property type="component" value="Chromosome"/>
</dbReference>
<feature type="domain" description="Histidine kinase" evidence="6">
    <location>
        <begin position="328"/>
        <end position="523"/>
    </location>
</feature>
<evidence type="ECO:0000313" key="7">
    <source>
        <dbReference type="EMBL" id="AEW05940.1"/>
    </source>
</evidence>
<dbReference type="PATRIC" id="fig|679936.5.peg.2564"/>
<dbReference type="GO" id="GO:0046983">
    <property type="term" value="F:protein dimerization activity"/>
    <property type="evidence" value="ECO:0007669"/>
    <property type="project" value="InterPro"/>
</dbReference>
<dbReference type="CDD" id="cd16917">
    <property type="entry name" value="HATPase_UhpB-NarQ-NarX-like"/>
    <property type="match status" value="1"/>
</dbReference>
<dbReference type="InterPro" id="IPR011712">
    <property type="entry name" value="Sig_transdc_His_kin_sub3_dim/P"/>
</dbReference>
<dbReference type="PANTHER" id="PTHR24421:SF61">
    <property type="entry name" value="OXYGEN SENSOR HISTIDINE KINASE NREB"/>
    <property type="match status" value="1"/>
</dbReference>
<evidence type="ECO:0000256" key="1">
    <source>
        <dbReference type="ARBA" id="ARBA00000085"/>
    </source>
</evidence>
<dbReference type="Pfam" id="PF07730">
    <property type="entry name" value="HisKA_3"/>
    <property type="match status" value="1"/>
</dbReference>
<evidence type="ECO:0000256" key="2">
    <source>
        <dbReference type="ARBA" id="ARBA00012438"/>
    </source>
</evidence>
<dbReference type="InterPro" id="IPR050482">
    <property type="entry name" value="Sensor_HK_TwoCompSys"/>
</dbReference>
<keyword evidence="3" id="KW-0808">Transferase</keyword>
<dbReference type="InterPro" id="IPR036890">
    <property type="entry name" value="HATPase_C_sf"/>
</dbReference>
<dbReference type="PANTHER" id="PTHR24421">
    <property type="entry name" value="NITRATE/NITRITE SENSOR PROTEIN NARX-RELATED"/>
    <property type="match status" value="1"/>
</dbReference>
<accession>G8TW13</accession>
<dbReference type="Gene3D" id="3.30.450.40">
    <property type="match status" value="1"/>
</dbReference>
<evidence type="ECO:0000313" key="8">
    <source>
        <dbReference type="Proteomes" id="UP000005439"/>
    </source>
</evidence>
<dbReference type="EC" id="2.7.13.3" evidence="2"/>
<dbReference type="KEGG" id="sap:Sulac_2477"/>
<dbReference type="SMART" id="SM00065">
    <property type="entry name" value="GAF"/>
    <property type="match status" value="1"/>
</dbReference>
<proteinExistence type="predicted"/>
<evidence type="ECO:0000256" key="3">
    <source>
        <dbReference type="ARBA" id="ARBA00022679"/>
    </source>
</evidence>